<dbReference type="EMBL" id="JAULJE010000002">
    <property type="protein sequence ID" value="KAK1345482.1"/>
    <property type="molecule type" value="Genomic_DNA"/>
</dbReference>
<evidence type="ECO:0000313" key="5">
    <source>
        <dbReference type="Proteomes" id="UP001177744"/>
    </source>
</evidence>
<sequence length="214" mass="23929">MNKWEPEEVHCKIVCKEGARPLDVGTQGAGCKRLPNLEQLKASTRHWTRLRKAEARLAGPSGGVGHFLVRRHGGVHWEIEDSLAEAEEKYEKAMVSSAQLDKEKMNCRRQVDTLKDTLPEPEEQLAESRQRCEEKSKGFQQEKHTHCLPQFQSAQVKAAPQQREEMLEKQGIILNSETATNGETSDTLKSVGYPGPTKMTKEELNALKATGTGP</sequence>
<keyword evidence="5" id="KW-1185">Reference proteome</keyword>
<comment type="caution">
    <text evidence="4">The sequence shown here is derived from an EMBL/GenBank/DDBJ whole genome shotgun (WGS) entry which is preliminary data.</text>
</comment>
<comment type="similarity">
    <text evidence="1">Belongs to the LRRFIP family.</text>
</comment>
<feature type="compositionally biased region" description="Polar residues" evidence="3">
    <location>
        <begin position="175"/>
        <end position="188"/>
    </location>
</feature>
<evidence type="ECO:0000256" key="3">
    <source>
        <dbReference type="SAM" id="MobiDB-lite"/>
    </source>
</evidence>
<evidence type="ECO:0000256" key="2">
    <source>
        <dbReference type="ARBA" id="ARBA00023054"/>
    </source>
</evidence>
<dbReference type="GO" id="GO:0000978">
    <property type="term" value="F:RNA polymerase II cis-regulatory region sequence-specific DNA binding"/>
    <property type="evidence" value="ECO:0007669"/>
    <property type="project" value="TreeGrafter"/>
</dbReference>
<dbReference type="AlphaFoldDB" id="A0AA40LVR2"/>
<reference evidence="4" key="1">
    <citation type="submission" date="2023-06" db="EMBL/GenBank/DDBJ databases">
        <title>Reference genome for the Northern bat (Eptesicus nilssonii), a most northern bat species.</title>
        <authorList>
            <person name="Laine V.N."/>
            <person name="Pulliainen A.T."/>
            <person name="Lilley T.M."/>
        </authorList>
    </citation>
    <scope>NUCLEOTIDE SEQUENCE</scope>
    <source>
        <strain evidence="4">BLF_Eptnil</strain>
        <tissue evidence="4">Kidney</tissue>
    </source>
</reference>
<dbReference type="Gene3D" id="1.20.5.4090">
    <property type="match status" value="1"/>
</dbReference>
<dbReference type="Pfam" id="PF09738">
    <property type="entry name" value="LRRFIP"/>
    <property type="match status" value="1"/>
</dbReference>
<organism evidence="4 5">
    <name type="scientific">Cnephaeus nilssonii</name>
    <name type="common">Northern bat</name>
    <name type="synonym">Eptesicus nilssonii</name>
    <dbReference type="NCBI Taxonomy" id="3371016"/>
    <lineage>
        <taxon>Eukaryota</taxon>
        <taxon>Metazoa</taxon>
        <taxon>Chordata</taxon>
        <taxon>Craniata</taxon>
        <taxon>Vertebrata</taxon>
        <taxon>Euteleostomi</taxon>
        <taxon>Mammalia</taxon>
        <taxon>Eutheria</taxon>
        <taxon>Laurasiatheria</taxon>
        <taxon>Chiroptera</taxon>
        <taxon>Yangochiroptera</taxon>
        <taxon>Vespertilionidae</taxon>
        <taxon>Cnephaeus</taxon>
    </lineage>
</organism>
<accession>A0AA40LVR2</accession>
<feature type="region of interest" description="Disordered" evidence="3">
    <location>
        <begin position="175"/>
        <end position="214"/>
    </location>
</feature>
<name>A0AA40LVR2_CNENI</name>
<dbReference type="GO" id="GO:0000981">
    <property type="term" value="F:DNA-binding transcription factor activity, RNA polymerase II-specific"/>
    <property type="evidence" value="ECO:0007669"/>
    <property type="project" value="TreeGrafter"/>
</dbReference>
<dbReference type="PANTHER" id="PTHR19212:SF5">
    <property type="entry name" value="LEUCINE-RICH REPEAT FLIGHTLESS-INTERACTING PROTEIN 1"/>
    <property type="match status" value="1"/>
</dbReference>
<keyword evidence="2" id="KW-0175">Coiled coil</keyword>
<dbReference type="PANTHER" id="PTHR19212">
    <property type="entry name" value="LEUCINE RICH REPEAT IN FLII INTERACTING PROTEIN"/>
    <property type="match status" value="1"/>
</dbReference>
<dbReference type="InterPro" id="IPR019139">
    <property type="entry name" value="LRRFIP1/2"/>
</dbReference>
<proteinExistence type="inferred from homology"/>
<evidence type="ECO:0000313" key="4">
    <source>
        <dbReference type="EMBL" id="KAK1345482.1"/>
    </source>
</evidence>
<gene>
    <name evidence="4" type="ORF">QTO34_007939</name>
</gene>
<evidence type="ECO:0000256" key="1">
    <source>
        <dbReference type="ARBA" id="ARBA00008275"/>
    </source>
</evidence>
<protein>
    <submittedName>
        <fullName evidence="4">Uncharacterized protein</fullName>
    </submittedName>
</protein>
<dbReference type="Proteomes" id="UP001177744">
    <property type="component" value="Unassembled WGS sequence"/>
</dbReference>